<dbReference type="EMBL" id="ASHM01204063">
    <property type="protein sequence ID" value="PNX67106.1"/>
    <property type="molecule type" value="Genomic_DNA"/>
</dbReference>
<sequence>FPFLPGESLPSRCGGVRSLFQGVTSTLSRSGRRCLTAAGWGGEGVAWCLRGGELVFLRRRFLSSAAILSLCSSSRRP</sequence>
<proteinExistence type="predicted"/>
<dbReference type="AlphaFoldDB" id="A0A2K3KLF4"/>
<comment type="caution">
    <text evidence="1">The sequence shown here is derived from an EMBL/GenBank/DDBJ whole genome shotgun (WGS) entry which is preliminary data.</text>
</comment>
<feature type="non-terminal residue" evidence="1">
    <location>
        <position position="1"/>
    </location>
</feature>
<evidence type="ECO:0000313" key="1">
    <source>
        <dbReference type="EMBL" id="PNX67106.1"/>
    </source>
</evidence>
<reference evidence="1 2" key="2">
    <citation type="journal article" date="2017" name="Front. Plant Sci.">
        <title>Gene Classification and Mining of Molecular Markers Useful in Red Clover (Trifolium pratense) Breeding.</title>
        <authorList>
            <person name="Istvanek J."/>
            <person name="Dluhosova J."/>
            <person name="Dluhos P."/>
            <person name="Patkova L."/>
            <person name="Nedelnik J."/>
            <person name="Repkova J."/>
        </authorList>
    </citation>
    <scope>NUCLEOTIDE SEQUENCE [LARGE SCALE GENOMIC DNA]</scope>
    <source>
        <strain evidence="2">cv. Tatra</strain>
        <tissue evidence="1">Young leaves</tissue>
    </source>
</reference>
<evidence type="ECO:0000313" key="2">
    <source>
        <dbReference type="Proteomes" id="UP000236291"/>
    </source>
</evidence>
<protein>
    <submittedName>
        <fullName evidence="1">Uncharacterized protein</fullName>
    </submittedName>
</protein>
<dbReference type="Proteomes" id="UP000236291">
    <property type="component" value="Unassembled WGS sequence"/>
</dbReference>
<gene>
    <name evidence="1" type="ORF">L195_g063365</name>
</gene>
<name>A0A2K3KLF4_TRIPR</name>
<organism evidence="1 2">
    <name type="scientific">Trifolium pratense</name>
    <name type="common">Red clover</name>
    <dbReference type="NCBI Taxonomy" id="57577"/>
    <lineage>
        <taxon>Eukaryota</taxon>
        <taxon>Viridiplantae</taxon>
        <taxon>Streptophyta</taxon>
        <taxon>Embryophyta</taxon>
        <taxon>Tracheophyta</taxon>
        <taxon>Spermatophyta</taxon>
        <taxon>Magnoliopsida</taxon>
        <taxon>eudicotyledons</taxon>
        <taxon>Gunneridae</taxon>
        <taxon>Pentapetalae</taxon>
        <taxon>rosids</taxon>
        <taxon>fabids</taxon>
        <taxon>Fabales</taxon>
        <taxon>Fabaceae</taxon>
        <taxon>Papilionoideae</taxon>
        <taxon>50 kb inversion clade</taxon>
        <taxon>NPAAA clade</taxon>
        <taxon>Hologalegina</taxon>
        <taxon>IRL clade</taxon>
        <taxon>Trifolieae</taxon>
        <taxon>Trifolium</taxon>
    </lineage>
</organism>
<reference evidence="1 2" key="1">
    <citation type="journal article" date="2014" name="Am. J. Bot.">
        <title>Genome assembly and annotation for red clover (Trifolium pratense; Fabaceae).</title>
        <authorList>
            <person name="Istvanek J."/>
            <person name="Jaros M."/>
            <person name="Krenek A."/>
            <person name="Repkova J."/>
        </authorList>
    </citation>
    <scope>NUCLEOTIDE SEQUENCE [LARGE SCALE GENOMIC DNA]</scope>
    <source>
        <strain evidence="2">cv. Tatra</strain>
        <tissue evidence="1">Young leaves</tissue>
    </source>
</reference>
<accession>A0A2K3KLF4</accession>